<dbReference type="STRING" id="1448321.A0A317UZD7"/>
<comment type="caution">
    <text evidence="3">The sequence shown here is derived from an EMBL/GenBank/DDBJ whole genome shotgun (WGS) entry which is preliminary data.</text>
</comment>
<evidence type="ECO:0000313" key="4">
    <source>
        <dbReference type="Proteomes" id="UP000247233"/>
    </source>
</evidence>
<accession>A0A317UZD7</accession>
<proteinExistence type="inferred from homology"/>
<dbReference type="EMBL" id="MSFL01000043">
    <property type="protein sequence ID" value="PWY66719.1"/>
    <property type="molecule type" value="Genomic_DNA"/>
</dbReference>
<reference evidence="3 4" key="1">
    <citation type="submission" date="2016-12" db="EMBL/GenBank/DDBJ databases">
        <title>The genomes of Aspergillus section Nigri reveals drivers in fungal speciation.</title>
        <authorList>
            <consortium name="DOE Joint Genome Institute"/>
            <person name="Vesth T.C."/>
            <person name="Nybo J."/>
            <person name="Theobald S."/>
            <person name="Brandl J."/>
            <person name="Frisvad J.C."/>
            <person name="Nielsen K.F."/>
            <person name="Lyhne E.K."/>
            <person name="Kogle M.E."/>
            <person name="Kuo A."/>
            <person name="Riley R."/>
            <person name="Clum A."/>
            <person name="Nolan M."/>
            <person name="Lipzen A."/>
            <person name="Salamov A."/>
            <person name="Henrissat B."/>
            <person name="Wiebenga A."/>
            <person name="De Vries R.P."/>
            <person name="Grigoriev I.V."/>
            <person name="Mortensen U.H."/>
            <person name="Andersen M.R."/>
            <person name="Baker S.E."/>
        </authorList>
    </citation>
    <scope>NUCLEOTIDE SEQUENCE [LARGE SCALE GENOMIC DNA]</scope>
    <source>
        <strain evidence="3 4">CBS 117.55</strain>
    </source>
</reference>
<evidence type="ECO:0000313" key="3">
    <source>
        <dbReference type="EMBL" id="PWY66719.1"/>
    </source>
</evidence>
<dbReference type="Gene3D" id="3.40.50.12500">
    <property type="match status" value="1"/>
</dbReference>
<dbReference type="PANTHER" id="PTHR28047">
    <property type="entry name" value="PROTEIN DCG1"/>
    <property type="match status" value="1"/>
</dbReference>
<dbReference type="OrthoDB" id="412018at2759"/>
<dbReference type="PANTHER" id="PTHR28047:SF6">
    <property type="entry name" value="CN HYDROLASE DOMAIN-CONTAINING PROTEIN"/>
    <property type="match status" value="1"/>
</dbReference>
<dbReference type="AlphaFoldDB" id="A0A317UZD7"/>
<organism evidence="3 4">
    <name type="scientific">Aspergillus heteromorphus CBS 117.55</name>
    <dbReference type="NCBI Taxonomy" id="1448321"/>
    <lineage>
        <taxon>Eukaryota</taxon>
        <taxon>Fungi</taxon>
        <taxon>Dikarya</taxon>
        <taxon>Ascomycota</taxon>
        <taxon>Pezizomycotina</taxon>
        <taxon>Eurotiomycetes</taxon>
        <taxon>Eurotiomycetidae</taxon>
        <taxon>Eurotiales</taxon>
        <taxon>Aspergillaceae</taxon>
        <taxon>Aspergillus</taxon>
        <taxon>Aspergillus subgen. Circumdati</taxon>
    </lineage>
</organism>
<protein>
    <submittedName>
        <fullName evidence="3">Uncharacterized protein</fullName>
    </submittedName>
</protein>
<evidence type="ECO:0000256" key="2">
    <source>
        <dbReference type="SAM" id="MobiDB-lite"/>
    </source>
</evidence>
<dbReference type="InterPro" id="IPR015942">
    <property type="entry name" value="Asp/Glu/hydantoin_racemase"/>
</dbReference>
<dbReference type="InterPro" id="IPR053714">
    <property type="entry name" value="Iso_Racemase_Enz_sf"/>
</dbReference>
<dbReference type="Proteomes" id="UP000247233">
    <property type="component" value="Unassembled WGS sequence"/>
</dbReference>
<dbReference type="RefSeq" id="XP_025394849.1">
    <property type="nucleotide sequence ID" value="XM_025546944.1"/>
</dbReference>
<name>A0A317UZD7_9EURO</name>
<dbReference type="GO" id="GO:0047661">
    <property type="term" value="F:amino-acid racemase activity"/>
    <property type="evidence" value="ECO:0007669"/>
    <property type="project" value="InterPro"/>
</dbReference>
<gene>
    <name evidence="3" type="ORF">BO70DRAFT_400702</name>
</gene>
<keyword evidence="4" id="KW-1185">Reference proteome</keyword>
<dbReference type="VEuPathDB" id="FungiDB:BO70DRAFT_400702"/>
<dbReference type="Pfam" id="PF01177">
    <property type="entry name" value="Asp_Glu_race"/>
    <property type="match status" value="1"/>
</dbReference>
<feature type="compositionally biased region" description="Polar residues" evidence="2">
    <location>
        <begin position="159"/>
        <end position="189"/>
    </location>
</feature>
<comment type="similarity">
    <text evidence="1">Belongs to the HyuE racemase family.</text>
</comment>
<evidence type="ECO:0000256" key="1">
    <source>
        <dbReference type="ARBA" id="ARBA00038414"/>
    </source>
</evidence>
<dbReference type="GeneID" id="37069181"/>
<feature type="region of interest" description="Disordered" evidence="2">
    <location>
        <begin position="151"/>
        <end position="195"/>
    </location>
</feature>
<dbReference type="InterPro" id="IPR052186">
    <property type="entry name" value="Hydantoin_racemase-like"/>
</dbReference>
<sequence length="195" mass="21586">MSRTVRLAAAQMGTANNWDDCEKTLQRMIVLQGVDIVAGGFNTNGYAPQFWGRDLSLCHTGRTRTLDFTRLRRIEHYGRITSQTGTQPSHPSPAAILSTSTALPALRPLISHHDALLVACFSHHPLIRALREEHTLPVIGIMEASLFAGRTPKGESAKTDSSCNKTNPLDLIQSMTSKPQRNITDYQGTKHQKRD</sequence>